<evidence type="ECO:0000259" key="6">
    <source>
        <dbReference type="Pfam" id="PF05154"/>
    </source>
</evidence>
<evidence type="ECO:0000256" key="1">
    <source>
        <dbReference type="ARBA" id="ARBA00004141"/>
    </source>
</evidence>
<evidence type="ECO:0000313" key="7">
    <source>
        <dbReference type="EMBL" id="MFD2246274.1"/>
    </source>
</evidence>
<keyword evidence="2 5" id="KW-0812">Transmembrane</keyword>
<keyword evidence="3 5" id="KW-1133">Transmembrane helix</keyword>
<dbReference type="Pfam" id="PF05154">
    <property type="entry name" value="TM2"/>
    <property type="match status" value="1"/>
</dbReference>
<keyword evidence="4 5" id="KW-0472">Membrane</keyword>
<feature type="transmembrane region" description="Helical" evidence="5">
    <location>
        <begin position="73"/>
        <end position="94"/>
    </location>
</feature>
<accession>A0ABW5CWR2</accession>
<evidence type="ECO:0000256" key="5">
    <source>
        <dbReference type="SAM" id="Phobius"/>
    </source>
</evidence>
<sequence length="124" mass="13960">MANILHHMPELDPEEMAFVQGIVNHMSDNQAQQFVSIYRSRRREPLLVLITAVVGFFGVAGIHRFILGHIGMGILYFFTGGLCLVGTIVDLINYKRLAFEYNIKEAQKVQAMMSSQYGGANGYY</sequence>
<comment type="subcellular location">
    <subcellularLocation>
        <location evidence="1">Membrane</location>
        <topology evidence="1">Multi-pass membrane protein</topology>
    </subcellularLocation>
</comment>
<organism evidence="7 8">
    <name type="scientific">Pontibacter ruber</name>
    <dbReference type="NCBI Taxonomy" id="1343895"/>
    <lineage>
        <taxon>Bacteria</taxon>
        <taxon>Pseudomonadati</taxon>
        <taxon>Bacteroidota</taxon>
        <taxon>Cytophagia</taxon>
        <taxon>Cytophagales</taxon>
        <taxon>Hymenobacteraceae</taxon>
        <taxon>Pontibacter</taxon>
    </lineage>
</organism>
<proteinExistence type="predicted"/>
<evidence type="ECO:0000256" key="2">
    <source>
        <dbReference type="ARBA" id="ARBA00022692"/>
    </source>
</evidence>
<keyword evidence="8" id="KW-1185">Reference proteome</keyword>
<comment type="caution">
    <text evidence="7">The sequence shown here is derived from an EMBL/GenBank/DDBJ whole genome shotgun (WGS) entry which is preliminary data.</text>
</comment>
<name>A0ABW5CWR2_9BACT</name>
<dbReference type="Proteomes" id="UP001597374">
    <property type="component" value="Unassembled WGS sequence"/>
</dbReference>
<feature type="transmembrane region" description="Helical" evidence="5">
    <location>
        <begin position="46"/>
        <end position="67"/>
    </location>
</feature>
<protein>
    <submittedName>
        <fullName evidence="7">TM2 domain-containing protein</fullName>
    </submittedName>
</protein>
<dbReference type="InterPro" id="IPR007829">
    <property type="entry name" value="TM2"/>
</dbReference>
<evidence type="ECO:0000256" key="4">
    <source>
        <dbReference type="ARBA" id="ARBA00023136"/>
    </source>
</evidence>
<gene>
    <name evidence="7" type="ORF">ACFSKP_08410</name>
</gene>
<reference evidence="8" key="1">
    <citation type="journal article" date="2019" name="Int. J. Syst. Evol. Microbiol.">
        <title>The Global Catalogue of Microorganisms (GCM) 10K type strain sequencing project: providing services to taxonomists for standard genome sequencing and annotation.</title>
        <authorList>
            <consortium name="The Broad Institute Genomics Platform"/>
            <consortium name="The Broad Institute Genome Sequencing Center for Infectious Disease"/>
            <person name="Wu L."/>
            <person name="Ma J."/>
        </authorList>
    </citation>
    <scope>NUCLEOTIDE SEQUENCE [LARGE SCALE GENOMIC DNA]</scope>
    <source>
        <strain evidence="8">CGMCC 4.1782</strain>
    </source>
</reference>
<evidence type="ECO:0000313" key="8">
    <source>
        <dbReference type="Proteomes" id="UP001597374"/>
    </source>
</evidence>
<feature type="domain" description="TM2" evidence="6">
    <location>
        <begin position="49"/>
        <end position="92"/>
    </location>
</feature>
<dbReference type="RefSeq" id="WP_250427966.1">
    <property type="nucleotide sequence ID" value="NZ_JALPRR010000001.1"/>
</dbReference>
<dbReference type="EMBL" id="JBHUIM010000001">
    <property type="protein sequence ID" value="MFD2246274.1"/>
    <property type="molecule type" value="Genomic_DNA"/>
</dbReference>
<evidence type="ECO:0000256" key="3">
    <source>
        <dbReference type="ARBA" id="ARBA00022989"/>
    </source>
</evidence>